<comment type="subcellular location">
    <subcellularLocation>
        <location evidence="1">Peroxisome</location>
    </subcellularLocation>
</comment>
<dbReference type="AlphaFoldDB" id="A0A8J5X8V4"/>
<dbReference type="UniPathway" id="UPA00659"/>
<sequence length="274" mass="28454">MAAYTTLRVSRAPDEPSVAHVELARPSKRNAMNRDFFDELAAAFAALGADASTRCIVLSAEGPAFSAGLDLAELARHEPGVDAARTALGLRARVLALQRAFGALERCPQPVLALAHGACIGGAVDLLCCADVRWCAADAHFCVKEVELGLAADLGTLQRLPGLVGSRSLACELAYSARPMGAAEAAACGFVSRVLPTRAQLLDAGFALAARIAAMPPVAVAGSKLALLYSRDHPAVADGLEQVATWNGAALQTADLSEAAAALRERRAGRYARL</sequence>
<evidence type="ECO:0000256" key="7">
    <source>
        <dbReference type="ARBA" id="ARBA00023140"/>
    </source>
</evidence>
<dbReference type="SUPFAM" id="SSF52096">
    <property type="entry name" value="ClpP/crotonase"/>
    <property type="match status" value="1"/>
</dbReference>
<dbReference type="InterPro" id="IPR045002">
    <property type="entry name" value="Ech1-like"/>
</dbReference>
<dbReference type="GO" id="GO:0005777">
    <property type="term" value="C:peroxisome"/>
    <property type="evidence" value="ECO:0007669"/>
    <property type="project" value="UniProtKB-SubCell"/>
</dbReference>
<gene>
    <name evidence="9" type="ORF">KFE25_013070</name>
</gene>
<dbReference type="CDD" id="cd06558">
    <property type="entry name" value="crotonase-like"/>
    <property type="match status" value="1"/>
</dbReference>
<dbReference type="Gene3D" id="1.10.12.10">
    <property type="entry name" value="Lyase 2-enoyl-coa Hydratase, Chain A, domain 2"/>
    <property type="match status" value="1"/>
</dbReference>
<dbReference type="FunFam" id="1.10.12.10:FF:000004">
    <property type="entry name" value="Delta3,5-delta2,4-dienoyl-CoA isomerase"/>
    <property type="match status" value="1"/>
</dbReference>
<evidence type="ECO:0000313" key="9">
    <source>
        <dbReference type="EMBL" id="KAG8459434.1"/>
    </source>
</evidence>
<dbReference type="EMBL" id="JAGTXO010000041">
    <property type="protein sequence ID" value="KAG8459434.1"/>
    <property type="molecule type" value="Genomic_DNA"/>
</dbReference>
<name>A0A8J5X8V4_DIALT</name>
<dbReference type="GO" id="GO:0006635">
    <property type="term" value="P:fatty acid beta-oxidation"/>
    <property type="evidence" value="ECO:0007669"/>
    <property type="project" value="UniProtKB-UniPathway"/>
</dbReference>
<comment type="pathway">
    <text evidence="2">Lipid metabolism; fatty acid beta-oxidation.</text>
</comment>
<protein>
    <submittedName>
        <fullName evidence="9">Uncharacterized protein</fullName>
    </submittedName>
</protein>
<dbReference type="Proteomes" id="UP000751190">
    <property type="component" value="Unassembled WGS sequence"/>
</dbReference>
<dbReference type="OrthoDB" id="14970at2759"/>
<keyword evidence="4" id="KW-0276">Fatty acid metabolism</keyword>
<accession>A0A8J5X8V4</accession>
<evidence type="ECO:0000313" key="10">
    <source>
        <dbReference type="Proteomes" id="UP000751190"/>
    </source>
</evidence>
<evidence type="ECO:0000256" key="5">
    <source>
        <dbReference type="ARBA" id="ARBA00022990"/>
    </source>
</evidence>
<dbReference type="OMA" id="QYVAHVE"/>
<keyword evidence="8" id="KW-0413">Isomerase</keyword>
<dbReference type="InterPro" id="IPR029045">
    <property type="entry name" value="ClpP/crotonase-like_dom_sf"/>
</dbReference>
<proteinExistence type="inferred from homology"/>
<evidence type="ECO:0000256" key="4">
    <source>
        <dbReference type="ARBA" id="ARBA00022832"/>
    </source>
</evidence>
<evidence type="ECO:0000256" key="8">
    <source>
        <dbReference type="ARBA" id="ARBA00023235"/>
    </source>
</evidence>
<keyword evidence="7" id="KW-0576">Peroxisome</keyword>
<keyword evidence="6" id="KW-0443">Lipid metabolism</keyword>
<keyword evidence="5" id="KW-0007">Acetylation</keyword>
<evidence type="ECO:0000256" key="2">
    <source>
        <dbReference type="ARBA" id="ARBA00005005"/>
    </source>
</evidence>
<reference evidence="9" key="1">
    <citation type="submission" date="2021-05" db="EMBL/GenBank/DDBJ databases">
        <title>The genome of the haptophyte Pavlova lutheri (Diacronema luteri, Pavlovales) - a model for lipid biosynthesis in eukaryotic algae.</title>
        <authorList>
            <person name="Hulatt C.J."/>
            <person name="Posewitz M.C."/>
        </authorList>
    </citation>
    <scope>NUCLEOTIDE SEQUENCE</scope>
    <source>
        <strain evidence="9">NIVA-4/92</strain>
    </source>
</reference>
<evidence type="ECO:0000256" key="3">
    <source>
        <dbReference type="ARBA" id="ARBA00005254"/>
    </source>
</evidence>
<dbReference type="PANTHER" id="PTHR43149">
    <property type="entry name" value="ENOYL-COA HYDRATASE"/>
    <property type="match status" value="1"/>
</dbReference>
<dbReference type="FunFam" id="3.90.226.10:FF:000024">
    <property type="entry name" value="Delta3,5-delta2,4-dienoyl-CoA isomerase"/>
    <property type="match status" value="1"/>
</dbReference>
<comment type="similarity">
    <text evidence="3">Belongs to the enoyl-CoA hydratase/isomerase family.</text>
</comment>
<dbReference type="Gene3D" id="3.90.226.10">
    <property type="entry name" value="2-enoyl-CoA Hydratase, Chain A, domain 1"/>
    <property type="match status" value="1"/>
</dbReference>
<evidence type="ECO:0000256" key="1">
    <source>
        <dbReference type="ARBA" id="ARBA00004275"/>
    </source>
</evidence>
<comment type="caution">
    <text evidence="9">The sequence shown here is derived from an EMBL/GenBank/DDBJ whole genome shotgun (WGS) entry which is preliminary data.</text>
</comment>
<dbReference type="InterPro" id="IPR001753">
    <property type="entry name" value="Enoyl-CoA_hydra/iso"/>
</dbReference>
<dbReference type="GO" id="GO:0016853">
    <property type="term" value="F:isomerase activity"/>
    <property type="evidence" value="ECO:0007669"/>
    <property type="project" value="UniProtKB-KW"/>
</dbReference>
<evidence type="ECO:0000256" key="6">
    <source>
        <dbReference type="ARBA" id="ARBA00023098"/>
    </source>
</evidence>
<dbReference type="InterPro" id="IPR014748">
    <property type="entry name" value="Enoyl-CoA_hydra_C"/>
</dbReference>
<keyword evidence="10" id="KW-1185">Reference proteome</keyword>
<dbReference type="Pfam" id="PF00378">
    <property type="entry name" value="ECH_1"/>
    <property type="match status" value="1"/>
</dbReference>
<organism evidence="9 10">
    <name type="scientific">Diacronema lutheri</name>
    <name type="common">Unicellular marine alga</name>
    <name type="synonym">Monochrysis lutheri</name>
    <dbReference type="NCBI Taxonomy" id="2081491"/>
    <lineage>
        <taxon>Eukaryota</taxon>
        <taxon>Haptista</taxon>
        <taxon>Haptophyta</taxon>
        <taxon>Pavlovophyceae</taxon>
        <taxon>Pavlovales</taxon>
        <taxon>Pavlovaceae</taxon>
        <taxon>Diacronema</taxon>
    </lineage>
</organism>